<reference evidence="2 3" key="1">
    <citation type="journal article" date="2019" name="Emerg. Microbes Infect.">
        <title>Comprehensive subspecies identification of 175 nontuberculous mycobacteria species based on 7547 genomic profiles.</title>
        <authorList>
            <person name="Matsumoto Y."/>
            <person name="Kinjo T."/>
            <person name="Motooka D."/>
            <person name="Nabeya D."/>
            <person name="Jung N."/>
            <person name="Uechi K."/>
            <person name="Horii T."/>
            <person name="Iida T."/>
            <person name="Fujita J."/>
            <person name="Nakamura S."/>
        </authorList>
    </citation>
    <scope>NUCLEOTIDE SEQUENCE [LARGE SCALE GENOMIC DNA]</scope>
    <source>
        <strain evidence="2 3">JCM 17899</strain>
    </source>
</reference>
<keyword evidence="3" id="KW-1185">Reference proteome</keyword>
<dbReference type="AlphaFoldDB" id="A0A7I7QXV2"/>
<dbReference type="KEGG" id="msei:MSEDJ_52700"/>
<dbReference type="EMBL" id="AP022588">
    <property type="protein sequence ID" value="BBY31174.1"/>
    <property type="molecule type" value="Genomic_DNA"/>
</dbReference>
<evidence type="ECO:0000256" key="1">
    <source>
        <dbReference type="SAM" id="MobiDB-lite"/>
    </source>
</evidence>
<feature type="region of interest" description="Disordered" evidence="1">
    <location>
        <begin position="1"/>
        <end position="80"/>
    </location>
</feature>
<gene>
    <name evidence="2" type="ORF">MSEDJ_52700</name>
</gene>
<proteinExistence type="predicted"/>
<evidence type="ECO:0000313" key="2">
    <source>
        <dbReference type="EMBL" id="BBY31174.1"/>
    </source>
</evidence>
<feature type="compositionally biased region" description="Low complexity" evidence="1">
    <location>
        <begin position="18"/>
        <end position="28"/>
    </location>
</feature>
<sequence>MPPHSGKNGPCLLEAPWSGADDAPGSDGSSDEEQEASTGTTARSATANALAWRLPRRARGSPFTPATVAAARSPNHQHVL</sequence>
<feature type="compositionally biased region" description="Low complexity" evidence="1">
    <location>
        <begin position="36"/>
        <end position="49"/>
    </location>
</feature>
<dbReference type="Proteomes" id="UP000467193">
    <property type="component" value="Chromosome"/>
</dbReference>
<evidence type="ECO:0000313" key="3">
    <source>
        <dbReference type="Proteomes" id="UP000467193"/>
    </source>
</evidence>
<name>A0A7I7QXV2_9MYCO</name>
<organism evidence="2 3">
    <name type="scientific">Mycolicibacterium sediminis</name>
    <dbReference type="NCBI Taxonomy" id="1286180"/>
    <lineage>
        <taxon>Bacteria</taxon>
        <taxon>Bacillati</taxon>
        <taxon>Actinomycetota</taxon>
        <taxon>Actinomycetes</taxon>
        <taxon>Mycobacteriales</taxon>
        <taxon>Mycobacteriaceae</taxon>
        <taxon>Mycolicibacterium</taxon>
    </lineage>
</organism>
<protein>
    <submittedName>
        <fullName evidence="2">Uncharacterized protein</fullName>
    </submittedName>
</protein>
<accession>A0A7I7QXV2</accession>